<feature type="transmembrane region" description="Helical" evidence="20">
    <location>
        <begin position="386"/>
        <end position="406"/>
    </location>
</feature>
<keyword evidence="5" id="KW-0406">Ion transport</keyword>
<dbReference type="Gene3D" id="1.20.1420.30">
    <property type="entry name" value="NCX, central ion-binding region"/>
    <property type="match status" value="2"/>
</dbReference>
<keyword evidence="4" id="KW-0050">Antiport</keyword>
<dbReference type="InterPro" id="IPR009072">
    <property type="entry name" value="Histone-fold"/>
</dbReference>
<comment type="similarity">
    <text evidence="17">Belongs to the NFYC/HAP5 subunit family.</text>
</comment>
<feature type="region of interest" description="Disordered" evidence="19">
    <location>
        <begin position="26"/>
        <end position="52"/>
    </location>
</feature>
<evidence type="ECO:0000256" key="16">
    <source>
        <dbReference type="ARBA" id="ARBA00023242"/>
    </source>
</evidence>
<dbReference type="AlphaFoldDB" id="A0A371IDZ6"/>
<proteinExistence type="inferred from homology"/>
<keyword evidence="5" id="KW-0633">Potassium transport</keyword>
<gene>
    <name evidence="23" type="primary">CCX5</name>
    <name evidence="23" type="ORF">CR513_01856</name>
</gene>
<dbReference type="GO" id="GO:0005634">
    <property type="term" value="C:nucleus"/>
    <property type="evidence" value="ECO:0007669"/>
    <property type="project" value="UniProtKB-SubCell"/>
</dbReference>
<comment type="similarity">
    <text evidence="18">Belongs to the Ca(2+):cation antiporter (CaCA) (TC 2.A.19) family. Cation/calcium exchanger (CCX) subfamily.</text>
</comment>
<dbReference type="InterPro" id="IPR004837">
    <property type="entry name" value="NaCa_Exmemb"/>
</dbReference>
<feature type="non-terminal residue" evidence="23">
    <location>
        <position position="836"/>
    </location>
</feature>
<dbReference type="SUPFAM" id="SSF47113">
    <property type="entry name" value="Histone-fold"/>
    <property type="match status" value="1"/>
</dbReference>
<dbReference type="GO" id="GO:0046982">
    <property type="term" value="F:protein heterodimerization activity"/>
    <property type="evidence" value="ECO:0007669"/>
    <property type="project" value="InterPro"/>
</dbReference>
<feature type="transmembrane region" description="Helical" evidence="20">
    <location>
        <begin position="255"/>
        <end position="276"/>
    </location>
</feature>
<evidence type="ECO:0000256" key="19">
    <source>
        <dbReference type="SAM" id="MobiDB-lite"/>
    </source>
</evidence>
<dbReference type="GO" id="GO:0015297">
    <property type="term" value="F:antiporter activity"/>
    <property type="evidence" value="ECO:0007669"/>
    <property type="project" value="UniProtKB-KW"/>
</dbReference>
<dbReference type="Pfam" id="PF01699">
    <property type="entry name" value="Na_Ca_ex"/>
    <property type="match status" value="2"/>
</dbReference>
<feature type="non-terminal residue" evidence="23">
    <location>
        <position position="1"/>
    </location>
</feature>
<evidence type="ECO:0000256" key="2">
    <source>
        <dbReference type="ARBA" id="ARBA00004141"/>
    </source>
</evidence>
<evidence type="ECO:0000256" key="1">
    <source>
        <dbReference type="ARBA" id="ARBA00004123"/>
    </source>
</evidence>
<feature type="domain" description="Sodium/calcium exchanger membrane region" evidence="22">
    <location>
        <begin position="420"/>
        <end position="568"/>
    </location>
</feature>
<dbReference type="InterPro" id="IPR051359">
    <property type="entry name" value="CaCA_antiporter"/>
</dbReference>
<evidence type="ECO:0000256" key="18">
    <source>
        <dbReference type="ARBA" id="ARBA00038187"/>
    </source>
</evidence>
<keyword evidence="11" id="KW-0238">DNA-binding</keyword>
<dbReference type="GO" id="GO:0016020">
    <property type="term" value="C:membrane"/>
    <property type="evidence" value="ECO:0007669"/>
    <property type="project" value="UniProtKB-SubCell"/>
</dbReference>
<protein>
    <submittedName>
        <fullName evidence="23">Cation/calcium exchanger 5</fullName>
    </submittedName>
</protein>
<reference evidence="23" key="1">
    <citation type="submission" date="2018-05" db="EMBL/GenBank/DDBJ databases">
        <title>Draft genome of Mucuna pruriens seed.</title>
        <authorList>
            <person name="Nnadi N.E."/>
            <person name="Vos R."/>
            <person name="Hasami M.H."/>
            <person name="Devisetty U.K."/>
            <person name="Aguiy J.C."/>
        </authorList>
    </citation>
    <scope>NUCLEOTIDE SEQUENCE [LARGE SCALE GENOMIC DNA]</scope>
    <source>
        <strain evidence="23">JCA_2017</strain>
    </source>
</reference>
<dbReference type="Gene3D" id="1.10.20.10">
    <property type="entry name" value="Histone, subunit A"/>
    <property type="match status" value="1"/>
</dbReference>
<keyword evidence="14" id="KW-0804">Transcription</keyword>
<evidence type="ECO:0000259" key="22">
    <source>
        <dbReference type="Pfam" id="PF01699"/>
    </source>
</evidence>
<dbReference type="Pfam" id="PF00125">
    <property type="entry name" value="Histone"/>
    <property type="match status" value="1"/>
</dbReference>
<dbReference type="Proteomes" id="UP000257109">
    <property type="component" value="Unassembled WGS sequence"/>
</dbReference>
<organism evidence="23 24">
    <name type="scientific">Mucuna pruriens</name>
    <name type="common">Velvet bean</name>
    <name type="synonym">Dolichos pruriens</name>
    <dbReference type="NCBI Taxonomy" id="157652"/>
    <lineage>
        <taxon>Eukaryota</taxon>
        <taxon>Viridiplantae</taxon>
        <taxon>Streptophyta</taxon>
        <taxon>Embryophyta</taxon>
        <taxon>Tracheophyta</taxon>
        <taxon>Spermatophyta</taxon>
        <taxon>Magnoliopsida</taxon>
        <taxon>eudicotyledons</taxon>
        <taxon>Gunneridae</taxon>
        <taxon>Pentapetalae</taxon>
        <taxon>rosids</taxon>
        <taxon>fabids</taxon>
        <taxon>Fabales</taxon>
        <taxon>Fabaceae</taxon>
        <taxon>Papilionoideae</taxon>
        <taxon>50 kb inversion clade</taxon>
        <taxon>NPAAA clade</taxon>
        <taxon>indigoferoid/millettioid clade</taxon>
        <taxon>Phaseoleae</taxon>
        <taxon>Mucuna</taxon>
    </lineage>
</organism>
<feature type="region of interest" description="Disordered" evidence="19">
    <location>
        <begin position="817"/>
        <end position="836"/>
    </location>
</feature>
<dbReference type="STRING" id="157652.A0A371IDZ6"/>
<evidence type="ECO:0000256" key="4">
    <source>
        <dbReference type="ARBA" id="ARBA00022449"/>
    </source>
</evidence>
<evidence type="ECO:0000256" key="12">
    <source>
        <dbReference type="ARBA" id="ARBA00023136"/>
    </source>
</evidence>
<evidence type="ECO:0000256" key="9">
    <source>
        <dbReference type="ARBA" id="ARBA00023015"/>
    </source>
</evidence>
<dbReference type="GO" id="GO:0006813">
    <property type="term" value="P:potassium ion transport"/>
    <property type="evidence" value="ECO:0007669"/>
    <property type="project" value="UniProtKB-KW"/>
</dbReference>
<keyword evidence="15" id="KW-0739">Sodium transport</keyword>
<dbReference type="EMBL" id="QJKJ01000305">
    <property type="protein sequence ID" value="RDY13269.1"/>
    <property type="molecule type" value="Genomic_DNA"/>
</dbReference>
<keyword evidence="9" id="KW-0805">Transcription regulation</keyword>
<dbReference type="GO" id="GO:0006814">
    <property type="term" value="P:sodium ion transport"/>
    <property type="evidence" value="ECO:0007669"/>
    <property type="project" value="UniProtKB-KW"/>
</dbReference>
<comment type="caution">
    <text evidence="23">The sequence shown here is derived from an EMBL/GenBank/DDBJ whole genome shotgun (WGS) entry which is preliminary data.</text>
</comment>
<keyword evidence="6 20" id="KW-0812">Transmembrane</keyword>
<keyword evidence="16" id="KW-0539">Nucleus</keyword>
<name>A0A371IDZ6_MUCPR</name>
<keyword evidence="3" id="KW-0813">Transport</keyword>
<feature type="transmembrane region" description="Helical" evidence="20">
    <location>
        <begin position="482"/>
        <end position="506"/>
    </location>
</feature>
<feature type="transmembrane region" description="Helical" evidence="20">
    <location>
        <begin position="454"/>
        <end position="475"/>
    </location>
</feature>
<evidence type="ECO:0000256" key="15">
    <source>
        <dbReference type="ARBA" id="ARBA00023201"/>
    </source>
</evidence>
<sequence length="836" mass="91805">VLGGSERSGGAGKRRKLFLLEQGTRKWGGSQQWRSGGEGDDCDGGSREKESNRGMAVASRPWLKLNASSLILILFLVLVLIFFSVNPSSSPIPISPRRSLVVTPSPCTLDSNGLLNYHCLFPHTSTLSLPSLSLFLLLHFYILITTAQHHFSIVTTKLASHLNLSPSMAAVTLLSLGNGAPDVFASLAALRAGQYRTGFGAILSAGTFVSALVVGFVAIYAAPFPVDPAPFVRDVLFYLTAAFFLFYVYLSAEIFLWQALGFVGFYFFFVGFVFYMDLGMANRREKSSADLEGHMEPDNDLDVSGSTDGEKRVSGFRRAIRLISKAWELPVSTLLRLTIPQPAPSQWSRFYASANIALCPLALLYACNSFMPFNHPIVFLLPNIHFPLWSVVLVTSFSLAFLHFVMEKEPPKTEHMPVVVMAFVMSVFWISTTAGELVNCLEAIGILLKLPPSLLGLTVLAWGNSVGDLVADVAVAKAGHPAMAMAGCFAGPMFNMLVGLGTALVIQTVNIYPRAYQLNFHVGIVIAFVFLLLSLMGSLLVITWCRFRVPRFWGFCLVGVYVAFMAASVLIAMFSGMDHQGHSQNPSMGVVGSGAQLTYGSNPYQPGQITGAPGSVVTSVGTIQSSSQPAGAQLGQHQLAYQHIHQQQQHQLQQQLQQFWSNQYQEIEKVTDFKNHSLPLARIKKIMKADEDVRMISAEAPVIFARACEMFILELTLRSWNHTEENKRRTLQKNDIAAAITRTDIFDFLVDIVPREDLKDEVLASIPRGTMPVAGPADALPYCYMPPQHAPQVGPAGVIMGKPVMDPNMYAQQSHPYMAPHMWPQPPDQRQSSPEH</sequence>
<keyword evidence="7" id="KW-0630">Potassium</keyword>
<dbReference type="PANTHER" id="PTHR12266:SF33">
    <property type="entry name" value="CATION_CALCIUM EXCHANGER 5"/>
    <property type="match status" value="1"/>
</dbReference>
<feature type="transmembrane region" description="Helical" evidence="20">
    <location>
        <begin position="197"/>
        <end position="219"/>
    </location>
</feature>
<keyword evidence="12 20" id="KW-0472">Membrane</keyword>
<evidence type="ECO:0000256" key="7">
    <source>
        <dbReference type="ARBA" id="ARBA00022958"/>
    </source>
</evidence>
<evidence type="ECO:0000256" key="17">
    <source>
        <dbReference type="ARBA" id="ARBA00038129"/>
    </source>
</evidence>
<evidence type="ECO:0000256" key="13">
    <source>
        <dbReference type="ARBA" id="ARBA00023159"/>
    </source>
</evidence>
<keyword evidence="10" id="KW-0915">Sodium</keyword>
<keyword evidence="13" id="KW-0010">Activator</keyword>
<dbReference type="InterPro" id="IPR007125">
    <property type="entry name" value="H2A/H2B/H3"/>
</dbReference>
<feature type="transmembrane region" description="Helical" evidence="20">
    <location>
        <begin position="127"/>
        <end position="146"/>
    </location>
</feature>
<dbReference type="GO" id="GO:0003677">
    <property type="term" value="F:DNA binding"/>
    <property type="evidence" value="ECO:0007669"/>
    <property type="project" value="UniProtKB-KW"/>
</dbReference>
<dbReference type="FunFam" id="1.10.20.10:FF:000006">
    <property type="entry name" value="Nuclear transcription factor Y subunit gamma"/>
    <property type="match status" value="1"/>
</dbReference>
<feature type="domain" description="Sodium/calcium exchanger membrane region" evidence="22">
    <location>
        <begin position="133"/>
        <end position="274"/>
    </location>
</feature>
<feature type="transmembrane region" description="Helical" evidence="20">
    <location>
        <begin position="65"/>
        <end position="85"/>
    </location>
</feature>
<evidence type="ECO:0000256" key="5">
    <source>
        <dbReference type="ARBA" id="ARBA00022538"/>
    </source>
</evidence>
<dbReference type="OrthoDB" id="407410at2759"/>
<evidence type="ECO:0000259" key="21">
    <source>
        <dbReference type="Pfam" id="PF00125"/>
    </source>
</evidence>
<dbReference type="PANTHER" id="PTHR12266">
    <property type="entry name" value="NA+/CA2+ K+ INDEPENDENT EXCHANGER"/>
    <property type="match status" value="1"/>
</dbReference>
<feature type="transmembrane region" description="Helical" evidence="20">
    <location>
        <begin position="518"/>
        <end position="545"/>
    </location>
</feature>
<feature type="transmembrane region" description="Helical" evidence="20">
    <location>
        <begin position="350"/>
        <end position="366"/>
    </location>
</feature>
<evidence type="ECO:0000313" key="23">
    <source>
        <dbReference type="EMBL" id="RDY13269.1"/>
    </source>
</evidence>
<accession>A0A371IDZ6</accession>
<evidence type="ECO:0000256" key="8">
    <source>
        <dbReference type="ARBA" id="ARBA00022989"/>
    </source>
</evidence>
<evidence type="ECO:0000256" key="14">
    <source>
        <dbReference type="ARBA" id="ARBA00023163"/>
    </source>
</evidence>
<evidence type="ECO:0000313" key="24">
    <source>
        <dbReference type="Proteomes" id="UP000257109"/>
    </source>
</evidence>
<keyword evidence="8 20" id="KW-1133">Transmembrane helix</keyword>
<evidence type="ECO:0000256" key="3">
    <source>
        <dbReference type="ARBA" id="ARBA00022448"/>
    </source>
</evidence>
<feature type="transmembrane region" description="Helical" evidence="20">
    <location>
        <begin position="552"/>
        <end position="574"/>
    </location>
</feature>
<evidence type="ECO:0000256" key="20">
    <source>
        <dbReference type="SAM" id="Phobius"/>
    </source>
</evidence>
<evidence type="ECO:0000256" key="6">
    <source>
        <dbReference type="ARBA" id="ARBA00022692"/>
    </source>
</evidence>
<evidence type="ECO:0000256" key="11">
    <source>
        <dbReference type="ARBA" id="ARBA00023125"/>
    </source>
</evidence>
<feature type="transmembrane region" description="Helical" evidence="20">
    <location>
        <begin position="418"/>
        <end position="448"/>
    </location>
</feature>
<evidence type="ECO:0000256" key="10">
    <source>
        <dbReference type="ARBA" id="ARBA00023053"/>
    </source>
</evidence>
<dbReference type="CDD" id="cd22908">
    <property type="entry name" value="HFD_NFYC-like"/>
    <property type="match status" value="1"/>
</dbReference>
<feature type="domain" description="Core Histone H2A/H2B/H3" evidence="21">
    <location>
        <begin position="668"/>
        <end position="740"/>
    </location>
</feature>
<dbReference type="InterPro" id="IPR044880">
    <property type="entry name" value="NCX_ion-bd_dom_sf"/>
</dbReference>
<keyword evidence="24" id="KW-1185">Reference proteome</keyword>
<comment type="subcellular location">
    <subcellularLocation>
        <location evidence="2">Membrane</location>
        <topology evidence="2">Multi-pass membrane protein</topology>
    </subcellularLocation>
    <subcellularLocation>
        <location evidence="1">Nucleus</location>
    </subcellularLocation>
</comment>
<dbReference type="GO" id="GO:0008324">
    <property type="term" value="F:monoatomic cation transmembrane transporter activity"/>
    <property type="evidence" value="ECO:0007669"/>
    <property type="project" value="TreeGrafter"/>
</dbReference>